<accession>A0ABN2H812</accession>
<evidence type="ECO:0000259" key="1">
    <source>
        <dbReference type="PROSITE" id="PS50943"/>
    </source>
</evidence>
<dbReference type="Gene3D" id="1.10.260.40">
    <property type="entry name" value="lambda repressor-like DNA-binding domains"/>
    <property type="match status" value="1"/>
</dbReference>
<dbReference type="Pfam" id="PF13560">
    <property type="entry name" value="HTH_31"/>
    <property type="match status" value="1"/>
</dbReference>
<proteinExistence type="predicted"/>
<dbReference type="Proteomes" id="UP001500618">
    <property type="component" value="Unassembled WGS sequence"/>
</dbReference>
<gene>
    <name evidence="2" type="ORF">GCM10009765_35860</name>
</gene>
<dbReference type="InterPro" id="IPR043917">
    <property type="entry name" value="DUF5753"/>
</dbReference>
<comment type="caution">
    <text evidence="2">The sequence shown here is derived from an EMBL/GenBank/DDBJ whole genome shotgun (WGS) entry which is preliminary data.</text>
</comment>
<dbReference type="SMART" id="SM00530">
    <property type="entry name" value="HTH_XRE"/>
    <property type="match status" value="1"/>
</dbReference>
<dbReference type="EMBL" id="BAAANY010000011">
    <property type="protein sequence ID" value="GAA1683495.1"/>
    <property type="molecule type" value="Genomic_DNA"/>
</dbReference>
<evidence type="ECO:0000313" key="2">
    <source>
        <dbReference type="EMBL" id="GAA1683495.1"/>
    </source>
</evidence>
<dbReference type="PROSITE" id="PS50943">
    <property type="entry name" value="HTH_CROC1"/>
    <property type="match status" value="1"/>
</dbReference>
<dbReference type="RefSeq" id="WP_344311375.1">
    <property type="nucleotide sequence ID" value="NZ_BAAANY010000011.1"/>
</dbReference>
<keyword evidence="3" id="KW-1185">Reference proteome</keyword>
<organism evidence="2 3">
    <name type="scientific">Fodinicola feengrottensis</name>
    <dbReference type="NCBI Taxonomy" id="435914"/>
    <lineage>
        <taxon>Bacteria</taxon>
        <taxon>Bacillati</taxon>
        <taxon>Actinomycetota</taxon>
        <taxon>Actinomycetes</taxon>
        <taxon>Mycobacteriales</taxon>
        <taxon>Fodinicola</taxon>
    </lineage>
</organism>
<protein>
    <submittedName>
        <fullName evidence="2">Helix-turn-helix transcriptional regulator</fullName>
    </submittedName>
</protein>
<name>A0ABN2H812_9ACTN</name>
<evidence type="ECO:0000313" key="3">
    <source>
        <dbReference type="Proteomes" id="UP001500618"/>
    </source>
</evidence>
<sequence length="295" mass="33077">MTDEAGSNRTRYRKITEKGSVPRMGRVKVGDELRTLRIAAKLTQIELGNRCGCSGTRISRLENGEATPDVALVMKILDVLETPPDQAKILIRQARDANDRGWWKTSNMPEREAAFAELEAEARRLRVFSLMFIPGLLQTAAYMALRYADKEAAMPVDDEAAIAGRRERQKILDRDDSPTKYAVVLDESVIRRRTAPPDVQAEQLEHLIEAAAHPNVNLRILPFGAVLGYESAPLNSFYIFDIGNAPQVVVVETETKELHVTASERILRYQAMFDRVSRACLTPEESIELIRGVDT</sequence>
<dbReference type="CDD" id="cd00093">
    <property type="entry name" value="HTH_XRE"/>
    <property type="match status" value="1"/>
</dbReference>
<dbReference type="InterPro" id="IPR010982">
    <property type="entry name" value="Lambda_DNA-bd_dom_sf"/>
</dbReference>
<dbReference type="Pfam" id="PF19054">
    <property type="entry name" value="DUF5753"/>
    <property type="match status" value="1"/>
</dbReference>
<dbReference type="SUPFAM" id="SSF47413">
    <property type="entry name" value="lambda repressor-like DNA-binding domains"/>
    <property type="match status" value="1"/>
</dbReference>
<reference evidence="2 3" key="1">
    <citation type="journal article" date="2019" name="Int. J. Syst. Evol. Microbiol.">
        <title>The Global Catalogue of Microorganisms (GCM) 10K type strain sequencing project: providing services to taxonomists for standard genome sequencing and annotation.</title>
        <authorList>
            <consortium name="The Broad Institute Genomics Platform"/>
            <consortium name="The Broad Institute Genome Sequencing Center for Infectious Disease"/>
            <person name="Wu L."/>
            <person name="Ma J."/>
        </authorList>
    </citation>
    <scope>NUCLEOTIDE SEQUENCE [LARGE SCALE GENOMIC DNA]</scope>
    <source>
        <strain evidence="2 3">JCM 14718</strain>
    </source>
</reference>
<feature type="domain" description="HTH cro/C1-type" evidence="1">
    <location>
        <begin position="33"/>
        <end position="87"/>
    </location>
</feature>
<dbReference type="InterPro" id="IPR001387">
    <property type="entry name" value="Cro/C1-type_HTH"/>
</dbReference>